<dbReference type="SUPFAM" id="SSF49584">
    <property type="entry name" value="Periplasmic chaperone C-domain"/>
    <property type="match status" value="1"/>
</dbReference>
<keyword evidence="14" id="KW-1185">Reference proteome</keyword>
<evidence type="ECO:0000313" key="14">
    <source>
        <dbReference type="Proteomes" id="UP001059912"/>
    </source>
</evidence>
<dbReference type="PRINTS" id="PR00969">
    <property type="entry name" value="CHAPERONPILI"/>
</dbReference>
<name>A0ABY5IM79_9VIBR</name>
<dbReference type="InterPro" id="IPR018046">
    <property type="entry name" value="Pili_assmbl_chaperone_CS"/>
</dbReference>
<dbReference type="Gene3D" id="2.60.40.10">
    <property type="entry name" value="Immunoglobulins"/>
    <property type="match status" value="2"/>
</dbReference>
<dbReference type="SUPFAM" id="SSF49354">
    <property type="entry name" value="PapD-like"/>
    <property type="match status" value="1"/>
</dbReference>
<dbReference type="InterPro" id="IPR001829">
    <property type="entry name" value="Pili_assmbl_chaperone_bac"/>
</dbReference>
<evidence type="ECO:0000256" key="8">
    <source>
        <dbReference type="RuleBase" id="RU003918"/>
    </source>
</evidence>
<feature type="chain" id="PRO_5045034176" evidence="9">
    <location>
        <begin position="25"/>
        <end position="237"/>
    </location>
</feature>
<dbReference type="RefSeq" id="WP_255905503.1">
    <property type="nucleotide sequence ID" value="NZ_CP050466.1"/>
</dbReference>
<evidence type="ECO:0000313" key="13">
    <source>
        <dbReference type="EMBL" id="UTZ35219.1"/>
    </source>
</evidence>
<evidence type="ECO:0000313" key="12">
    <source>
        <dbReference type="EMBL" id="UTZ35154.1"/>
    </source>
</evidence>
<keyword evidence="3" id="KW-1029">Fimbrium biogenesis</keyword>
<feature type="domain" description="Pili assembly chaperone N-terminal" evidence="10">
    <location>
        <begin position="25"/>
        <end position="146"/>
    </location>
</feature>
<dbReference type="Proteomes" id="UP001059912">
    <property type="component" value="Plasmid unnamed3"/>
</dbReference>
<reference evidence="12" key="1">
    <citation type="submission" date="2020-03" db="EMBL/GenBank/DDBJ databases">
        <title>Five strains of Vibrio campbellii isolated from Mariana Trench.</title>
        <authorList>
            <person name="Liang J."/>
            <person name="Zhang X.-H."/>
        </authorList>
    </citation>
    <scope>NUCLEOTIDE SEQUENCE</scope>
    <source>
        <strain evidence="12">LJC013</strain>
        <plasmid evidence="12">unnamed3</plasmid>
    </source>
</reference>
<accession>A0ABY5IM79</accession>
<keyword evidence="12" id="KW-0614">Plasmid</keyword>
<keyword evidence="4 9" id="KW-0732">Signal</keyword>
<evidence type="ECO:0000256" key="2">
    <source>
        <dbReference type="ARBA" id="ARBA00007399"/>
    </source>
</evidence>
<keyword evidence="6 8" id="KW-0143">Chaperone</keyword>
<dbReference type="PROSITE" id="PS00635">
    <property type="entry name" value="PILI_CHAPERONE"/>
    <property type="match status" value="1"/>
</dbReference>
<comment type="similarity">
    <text evidence="2 8">Belongs to the periplasmic pilus chaperone family.</text>
</comment>
<dbReference type="PANTHER" id="PTHR30251:SF2">
    <property type="entry name" value="FIMBRIAL CHAPERONE YADV-RELATED"/>
    <property type="match status" value="1"/>
</dbReference>
<gene>
    <name evidence="12" type="ORF">HB762_28225</name>
    <name evidence="13" type="ORF">HB762_28630</name>
</gene>
<dbReference type="InterPro" id="IPR050643">
    <property type="entry name" value="Periplasmic_pilus_chap"/>
</dbReference>
<dbReference type="EMBL" id="CP050474">
    <property type="protein sequence ID" value="UTZ35154.1"/>
    <property type="molecule type" value="Genomic_DNA"/>
</dbReference>
<evidence type="ECO:0000256" key="6">
    <source>
        <dbReference type="ARBA" id="ARBA00023186"/>
    </source>
</evidence>
<dbReference type="InterPro" id="IPR008962">
    <property type="entry name" value="PapD-like_sf"/>
</dbReference>
<dbReference type="InterPro" id="IPR016147">
    <property type="entry name" value="Pili_assmbl_chaperone_N"/>
</dbReference>
<dbReference type="InterPro" id="IPR013783">
    <property type="entry name" value="Ig-like_fold"/>
</dbReference>
<dbReference type="PANTHER" id="PTHR30251">
    <property type="entry name" value="PILUS ASSEMBLY CHAPERONE"/>
    <property type="match status" value="1"/>
</dbReference>
<evidence type="ECO:0000259" key="10">
    <source>
        <dbReference type="Pfam" id="PF00345"/>
    </source>
</evidence>
<evidence type="ECO:0000256" key="3">
    <source>
        <dbReference type="ARBA" id="ARBA00022558"/>
    </source>
</evidence>
<dbReference type="InterPro" id="IPR036316">
    <property type="entry name" value="Pili_assmbl_chap_C_dom_sf"/>
</dbReference>
<evidence type="ECO:0000256" key="9">
    <source>
        <dbReference type="SAM" id="SignalP"/>
    </source>
</evidence>
<dbReference type="Pfam" id="PF00345">
    <property type="entry name" value="PapD_N"/>
    <property type="match status" value="1"/>
</dbReference>
<evidence type="ECO:0000259" key="11">
    <source>
        <dbReference type="Pfam" id="PF02753"/>
    </source>
</evidence>
<sequence length="237" mass="26696">MKLSKLKSFCLIALIWFQVSDVCAGVVIGGTRVVFHGDKREESLSVMNKGNKPFLIQSWVDTSGETGKKKGTVKPPFLITPPLFRLDGGEDNLVRIIRTGENFPEDRESVYWVNVKSIPSSVKGEKNVLQIAIKNRIKLFYRPEGIKIPTEEDFESVSFHRSVEQIEVKNPTPYYITFYSMKLGNTDVSTSHVMVPPKGSAYYHVPASIQEDKVTWQYINDFGGISESLVSTTNKLN</sequence>
<feature type="domain" description="Pili assembly chaperone C-terminal" evidence="11">
    <location>
        <begin position="168"/>
        <end position="226"/>
    </location>
</feature>
<feature type="signal peptide" evidence="9">
    <location>
        <begin position="1"/>
        <end position="24"/>
    </location>
</feature>
<protein>
    <submittedName>
        <fullName evidence="12">Molecular chaperone</fullName>
    </submittedName>
</protein>
<evidence type="ECO:0000256" key="4">
    <source>
        <dbReference type="ARBA" id="ARBA00022729"/>
    </source>
</evidence>
<dbReference type="EMBL" id="CP050474">
    <property type="protein sequence ID" value="UTZ35219.1"/>
    <property type="molecule type" value="Genomic_DNA"/>
</dbReference>
<keyword evidence="5" id="KW-0574">Periplasm</keyword>
<evidence type="ECO:0000256" key="5">
    <source>
        <dbReference type="ARBA" id="ARBA00022764"/>
    </source>
</evidence>
<geneLocation type="plasmid" evidence="12 14">
    <name>unnamed3</name>
</geneLocation>
<keyword evidence="7" id="KW-0393">Immunoglobulin domain</keyword>
<comment type="subcellular location">
    <subcellularLocation>
        <location evidence="1 8">Periplasm</location>
    </subcellularLocation>
</comment>
<proteinExistence type="inferred from homology"/>
<dbReference type="InterPro" id="IPR016148">
    <property type="entry name" value="Pili_assmbl_chaperone_C"/>
</dbReference>
<evidence type="ECO:0000256" key="7">
    <source>
        <dbReference type="ARBA" id="ARBA00023319"/>
    </source>
</evidence>
<dbReference type="Pfam" id="PF02753">
    <property type="entry name" value="PapD_C"/>
    <property type="match status" value="1"/>
</dbReference>
<evidence type="ECO:0000256" key="1">
    <source>
        <dbReference type="ARBA" id="ARBA00004418"/>
    </source>
</evidence>
<organism evidence="12 14">
    <name type="scientific">Vibrio campbellii</name>
    <dbReference type="NCBI Taxonomy" id="680"/>
    <lineage>
        <taxon>Bacteria</taxon>
        <taxon>Pseudomonadati</taxon>
        <taxon>Pseudomonadota</taxon>
        <taxon>Gammaproteobacteria</taxon>
        <taxon>Vibrionales</taxon>
        <taxon>Vibrionaceae</taxon>
        <taxon>Vibrio</taxon>
    </lineage>
</organism>